<proteinExistence type="predicted"/>
<dbReference type="Pfam" id="PF19680">
    <property type="entry name" value="DUF6182"/>
    <property type="match status" value="1"/>
</dbReference>
<evidence type="ECO:0000313" key="1">
    <source>
        <dbReference type="EMBL" id="MUN39065.1"/>
    </source>
</evidence>
<dbReference type="Proteomes" id="UP000432015">
    <property type="component" value="Unassembled WGS sequence"/>
</dbReference>
<protein>
    <submittedName>
        <fullName evidence="1">Uncharacterized protein</fullName>
    </submittedName>
</protein>
<evidence type="ECO:0000313" key="2">
    <source>
        <dbReference type="Proteomes" id="UP000432015"/>
    </source>
</evidence>
<keyword evidence="2" id="KW-1185">Reference proteome</keyword>
<name>A0A7K1L460_9ACTN</name>
<dbReference type="EMBL" id="WOFH01000007">
    <property type="protein sequence ID" value="MUN39065.1"/>
    <property type="molecule type" value="Genomic_DNA"/>
</dbReference>
<organism evidence="1 2">
    <name type="scientific">Actinomadura litoris</name>
    <dbReference type="NCBI Taxonomy" id="2678616"/>
    <lineage>
        <taxon>Bacteria</taxon>
        <taxon>Bacillati</taxon>
        <taxon>Actinomycetota</taxon>
        <taxon>Actinomycetes</taxon>
        <taxon>Streptosporangiales</taxon>
        <taxon>Thermomonosporaceae</taxon>
        <taxon>Actinomadura</taxon>
    </lineage>
</organism>
<comment type="caution">
    <text evidence="1">The sequence shown here is derived from an EMBL/GenBank/DDBJ whole genome shotgun (WGS) entry which is preliminary data.</text>
</comment>
<dbReference type="AlphaFoldDB" id="A0A7K1L460"/>
<reference evidence="1 2" key="1">
    <citation type="submission" date="2019-11" db="EMBL/GenBank/DDBJ databases">
        <authorList>
            <person name="Cao P."/>
        </authorList>
    </citation>
    <scope>NUCLEOTIDE SEQUENCE [LARGE SCALE GENOMIC DNA]</scope>
    <source>
        <strain evidence="1 2">NEAU-AAG5</strain>
    </source>
</reference>
<dbReference type="RefSeq" id="WP_156218242.1">
    <property type="nucleotide sequence ID" value="NZ_WOFH01000007.1"/>
</dbReference>
<gene>
    <name evidence="1" type="ORF">GNZ18_21035</name>
</gene>
<sequence length="221" mass="24061">MSGPPRDALGAEWDARLERVRLASRAVRGHLPRTAAVAVLRGFTPREFLGSAVAFAAGLPPDRRAAWYGSYSRTIFLAGDPRNLAGRHPCDHLSDDGSIGWYAPAPMADREGLRRLLRPFHGPLGVTGPTEEEIPVGEGGGVARLEVPVADLPVEDYLVNVNHLLAEAAMDGLFTGIGRLLVRHLPRDPDERAIRWDRIRVSPDDRSAGTFRAHAYLALSP</sequence>
<dbReference type="InterPro" id="IPR045754">
    <property type="entry name" value="DUF6182"/>
</dbReference>
<accession>A0A7K1L460</accession>